<evidence type="ECO:0000313" key="7">
    <source>
        <dbReference type="EMBL" id="KAA6366997.1"/>
    </source>
</evidence>
<dbReference type="EMBL" id="SNRW01018790">
    <property type="protein sequence ID" value="KAA6366997.1"/>
    <property type="molecule type" value="Genomic_DNA"/>
</dbReference>
<evidence type="ECO:0000256" key="1">
    <source>
        <dbReference type="ARBA" id="ARBA00012513"/>
    </source>
</evidence>
<proteinExistence type="predicted"/>
<dbReference type="OrthoDB" id="20524at2759"/>
<keyword evidence="5" id="KW-0067">ATP-binding</keyword>
<dbReference type="GO" id="GO:0005524">
    <property type="term" value="F:ATP binding"/>
    <property type="evidence" value="ECO:0007669"/>
    <property type="project" value="UniProtKB-KW"/>
</dbReference>
<dbReference type="SUPFAM" id="SSF56112">
    <property type="entry name" value="Protein kinase-like (PK-like)"/>
    <property type="match status" value="1"/>
</dbReference>
<dbReference type="InterPro" id="IPR050660">
    <property type="entry name" value="NEK_Ser/Thr_kinase"/>
</dbReference>
<gene>
    <name evidence="7" type="ORF">EZS28_037476</name>
</gene>
<evidence type="ECO:0000259" key="6">
    <source>
        <dbReference type="PROSITE" id="PS50011"/>
    </source>
</evidence>
<evidence type="ECO:0000256" key="5">
    <source>
        <dbReference type="ARBA" id="ARBA00022840"/>
    </source>
</evidence>
<dbReference type="PANTHER" id="PTHR43671">
    <property type="entry name" value="SERINE/THREONINE-PROTEIN KINASE NEK"/>
    <property type="match status" value="1"/>
</dbReference>
<feature type="domain" description="Protein kinase" evidence="6">
    <location>
        <begin position="1"/>
        <end position="156"/>
    </location>
</feature>
<comment type="caution">
    <text evidence="7">The sequence shown here is derived from an EMBL/GenBank/DDBJ whole genome shotgun (WGS) entry which is preliminary data.</text>
</comment>
<dbReference type="PANTHER" id="PTHR43671:SF13">
    <property type="entry name" value="SERINE_THREONINE-PROTEIN KINASE NEK2"/>
    <property type="match status" value="1"/>
</dbReference>
<dbReference type="GO" id="GO:0004674">
    <property type="term" value="F:protein serine/threonine kinase activity"/>
    <property type="evidence" value="ECO:0007669"/>
    <property type="project" value="UniProtKB-EC"/>
</dbReference>
<accession>A0A5J4U8U9</accession>
<evidence type="ECO:0000256" key="3">
    <source>
        <dbReference type="ARBA" id="ARBA00022741"/>
    </source>
</evidence>
<evidence type="ECO:0000256" key="2">
    <source>
        <dbReference type="ARBA" id="ARBA00022679"/>
    </source>
</evidence>
<dbReference type="Gene3D" id="1.10.510.10">
    <property type="entry name" value="Transferase(Phosphotransferase) domain 1"/>
    <property type="match status" value="1"/>
</dbReference>
<dbReference type="AlphaFoldDB" id="A0A5J4U8U9"/>
<dbReference type="SMART" id="SM00220">
    <property type="entry name" value="S_TKc"/>
    <property type="match status" value="1"/>
</dbReference>
<dbReference type="Pfam" id="PF00069">
    <property type="entry name" value="Pkinase"/>
    <property type="match status" value="1"/>
</dbReference>
<sequence>MKVKLADFGFARKLQVGRDFSKFFGGTLHYQAPELLQSQKSSNLVLKNGNEGDKEKENNIEIENQNQSNNYLNHTFACDIWALGIIFYEILEYHHPFLRADETLPDLDIALRIVELEPYDLSPNRSDSFRALIKRMLVKDPSQRITAEEILEWPEIKAIIMKPDEEQKQDKDEDI</sequence>
<evidence type="ECO:0000256" key="4">
    <source>
        <dbReference type="ARBA" id="ARBA00022777"/>
    </source>
</evidence>
<reference evidence="7 8" key="1">
    <citation type="submission" date="2019-03" db="EMBL/GenBank/DDBJ databases">
        <title>Single cell metagenomics reveals metabolic interactions within the superorganism composed of flagellate Streblomastix strix and complex community of Bacteroidetes bacteria on its surface.</title>
        <authorList>
            <person name="Treitli S.C."/>
            <person name="Kolisko M."/>
            <person name="Husnik F."/>
            <person name="Keeling P."/>
            <person name="Hampl V."/>
        </authorList>
    </citation>
    <scope>NUCLEOTIDE SEQUENCE [LARGE SCALE GENOMIC DNA]</scope>
    <source>
        <strain evidence="7">ST1C</strain>
    </source>
</reference>
<dbReference type="Proteomes" id="UP000324800">
    <property type="component" value="Unassembled WGS sequence"/>
</dbReference>
<dbReference type="PROSITE" id="PS50011">
    <property type="entry name" value="PROTEIN_KINASE_DOM"/>
    <property type="match status" value="1"/>
</dbReference>
<dbReference type="InterPro" id="IPR000719">
    <property type="entry name" value="Prot_kinase_dom"/>
</dbReference>
<dbReference type="InterPro" id="IPR011009">
    <property type="entry name" value="Kinase-like_dom_sf"/>
</dbReference>
<organism evidence="7 8">
    <name type="scientific">Streblomastix strix</name>
    <dbReference type="NCBI Taxonomy" id="222440"/>
    <lineage>
        <taxon>Eukaryota</taxon>
        <taxon>Metamonada</taxon>
        <taxon>Preaxostyla</taxon>
        <taxon>Oxymonadida</taxon>
        <taxon>Streblomastigidae</taxon>
        <taxon>Streblomastix</taxon>
    </lineage>
</organism>
<keyword evidence="2" id="KW-0808">Transferase</keyword>
<dbReference type="EC" id="2.7.11.1" evidence="1"/>
<name>A0A5J4U8U9_9EUKA</name>
<keyword evidence="3" id="KW-0547">Nucleotide-binding</keyword>
<protein>
    <recommendedName>
        <fullName evidence="1">non-specific serine/threonine protein kinase</fullName>
        <ecNumber evidence="1">2.7.11.1</ecNumber>
    </recommendedName>
</protein>
<evidence type="ECO:0000313" key="8">
    <source>
        <dbReference type="Proteomes" id="UP000324800"/>
    </source>
</evidence>
<keyword evidence="4" id="KW-0418">Kinase</keyword>